<feature type="transmembrane region" description="Helical" evidence="1">
    <location>
        <begin position="160"/>
        <end position="178"/>
    </location>
</feature>
<name>A0A369MV33_EGGLN</name>
<protein>
    <submittedName>
        <fullName evidence="2">ABC-2 transporter permease</fullName>
    </submittedName>
</protein>
<keyword evidence="1" id="KW-0812">Transmembrane</keyword>
<dbReference type="Pfam" id="PF13346">
    <property type="entry name" value="ABC2_membrane_5"/>
    <property type="match status" value="1"/>
</dbReference>
<feature type="transmembrane region" description="Helical" evidence="1">
    <location>
        <begin position="198"/>
        <end position="221"/>
    </location>
</feature>
<dbReference type="RefSeq" id="WP_114516350.1">
    <property type="nucleotide sequence ID" value="NZ_CP089334.1"/>
</dbReference>
<gene>
    <name evidence="2" type="ORF">C1872_06025</name>
</gene>
<evidence type="ECO:0000256" key="1">
    <source>
        <dbReference type="SAM" id="Phobius"/>
    </source>
</evidence>
<keyword evidence="1" id="KW-1133">Transmembrane helix</keyword>
<keyword evidence="1" id="KW-0472">Membrane</keyword>
<feature type="transmembrane region" description="Helical" evidence="1">
    <location>
        <begin position="20"/>
        <end position="46"/>
    </location>
</feature>
<evidence type="ECO:0000313" key="2">
    <source>
        <dbReference type="EMBL" id="RDB80194.1"/>
    </source>
</evidence>
<sequence length="235" mass="24877">MKTMMLADFLALAKSLPKNVALWALLATGICLVAGNATPIILLTGFPMSHMVLMPMLLRDQRRDWVAFRQALPLSRANVVAGRYASIAIVVAGCVALGVAAYTTACIVNAVVPGLPLVRHFAVGFDAAGVVSFAAGTFALTIAMFSVLLPFMFADSHRKLASYIPFAFMLALMGWIYAFRSMNFDAFLPLVGRIVVAAQSLGGALVVGGCVTAAALALYVVSERAAVRGYATRDL</sequence>
<dbReference type="EMBL" id="PPTX01000007">
    <property type="protein sequence ID" value="RDB80194.1"/>
    <property type="molecule type" value="Genomic_DNA"/>
</dbReference>
<accession>A0A369MV33</accession>
<dbReference type="AlphaFoldDB" id="A0A369MV33"/>
<feature type="transmembrane region" description="Helical" evidence="1">
    <location>
        <begin position="84"/>
        <end position="110"/>
    </location>
</feature>
<organism evidence="2 3">
    <name type="scientific">Eggerthella lenta</name>
    <name type="common">Eubacterium lentum</name>
    <dbReference type="NCBI Taxonomy" id="84112"/>
    <lineage>
        <taxon>Bacteria</taxon>
        <taxon>Bacillati</taxon>
        <taxon>Actinomycetota</taxon>
        <taxon>Coriobacteriia</taxon>
        <taxon>Eggerthellales</taxon>
        <taxon>Eggerthellaceae</taxon>
        <taxon>Eggerthella</taxon>
    </lineage>
</organism>
<reference evidence="2 3" key="1">
    <citation type="journal article" date="2018" name="Elife">
        <title>Discovery and characterization of a prevalent human gut bacterial enzyme sufficient for the inactivation of a family of plant toxins.</title>
        <authorList>
            <person name="Koppel N."/>
            <person name="Bisanz J.E."/>
            <person name="Pandelia M.E."/>
            <person name="Turnbaugh P.J."/>
            <person name="Balskus E.P."/>
        </authorList>
    </citation>
    <scope>NUCLEOTIDE SEQUENCE [LARGE SCALE GENOMIC DNA]</scope>
    <source>
        <strain evidence="2 3">MR1 #12</strain>
    </source>
</reference>
<feature type="transmembrane region" description="Helical" evidence="1">
    <location>
        <begin position="130"/>
        <end position="153"/>
    </location>
</feature>
<proteinExistence type="predicted"/>
<dbReference type="Proteomes" id="UP000253752">
    <property type="component" value="Unassembled WGS sequence"/>
</dbReference>
<comment type="caution">
    <text evidence="2">The sequence shown here is derived from an EMBL/GenBank/DDBJ whole genome shotgun (WGS) entry which is preliminary data.</text>
</comment>
<evidence type="ECO:0000313" key="3">
    <source>
        <dbReference type="Proteomes" id="UP000253752"/>
    </source>
</evidence>
<dbReference type="InterPro" id="IPR025699">
    <property type="entry name" value="ABC2_memb-like"/>
</dbReference>